<dbReference type="PANTHER" id="PTHR23413">
    <property type="entry name" value="60S RIBOSOMAL PROTEIN L32 AND DNA-DIRECTED RNA POLYMERASE II, SUBUNIT N"/>
    <property type="match status" value="1"/>
</dbReference>
<dbReference type="AlphaFoldDB" id="A0A2V0P103"/>
<gene>
    <name evidence="5" type="ORF">Rsub_04250</name>
    <name evidence="6" type="ORF">Rsub_06980</name>
</gene>
<evidence type="ECO:0000256" key="2">
    <source>
        <dbReference type="ARBA" id="ARBA00022980"/>
    </source>
</evidence>
<reference evidence="5 7" key="1">
    <citation type="journal article" date="2018" name="Sci. Rep.">
        <title>Raphidocelis subcapitata (=Pseudokirchneriella subcapitata) provides an insight into genome evolution and environmental adaptations in the Sphaeropleales.</title>
        <authorList>
            <person name="Suzuki S."/>
            <person name="Yamaguchi H."/>
            <person name="Nakajima N."/>
            <person name="Kawachi M."/>
        </authorList>
    </citation>
    <scope>NUCLEOTIDE SEQUENCE [LARGE SCALE GENOMIC DNA]</scope>
    <source>
        <strain evidence="5 7">NIES-35</strain>
    </source>
</reference>
<dbReference type="SUPFAM" id="SSF52042">
    <property type="entry name" value="Ribosomal protein L32e"/>
    <property type="match status" value="1"/>
</dbReference>
<feature type="compositionally biased region" description="Basic residues" evidence="4">
    <location>
        <begin position="1"/>
        <end position="19"/>
    </location>
</feature>
<comment type="caution">
    <text evidence="5">The sequence shown here is derived from an EMBL/GenBank/DDBJ whole genome shotgun (WGS) entry which is preliminary data.</text>
</comment>
<dbReference type="InterPro" id="IPR036351">
    <property type="entry name" value="Ribosomal_eL32_sf"/>
</dbReference>
<organism evidence="5 7">
    <name type="scientific">Raphidocelis subcapitata</name>
    <dbReference type="NCBI Taxonomy" id="307507"/>
    <lineage>
        <taxon>Eukaryota</taxon>
        <taxon>Viridiplantae</taxon>
        <taxon>Chlorophyta</taxon>
        <taxon>core chlorophytes</taxon>
        <taxon>Chlorophyceae</taxon>
        <taxon>CS clade</taxon>
        <taxon>Sphaeropleales</taxon>
        <taxon>Selenastraceae</taxon>
        <taxon>Raphidocelis</taxon>
    </lineage>
</organism>
<accession>A0A2V0P103</accession>
<dbReference type="InterPro" id="IPR001515">
    <property type="entry name" value="Ribosomal_eL32"/>
</dbReference>
<dbReference type="GO" id="GO:0022625">
    <property type="term" value="C:cytosolic large ribosomal subunit"/>
    <property type="evidence" value="ECO:0007669"/>
    <property type="project" value="TreeGrafter"/>
</dbReference>
<dbReference type="InParanoid" id="A0A2V0P103"/>
<evidence type="ECO:0000256" key="1">
    <source>
        <dbReference type="ARBA" id="ARBA00008431"/>
    </source>
</evidence>
<keyword evidence="2 5" id="KW-0689">Ribosomal protein</keyword>
<dbReference type="OrthoDB" id="268693at2759"/>
<feature type="region of interest" description="Disordered" evidence="4">
    <location>
        <begin position="1"/>
        <end position="23"/>
    </location>
</feature>
<keyword evidence="7" id="KW-1185">Reference proteome</keyword>
<evidence type="ECO:0000256" key="4">
    <source>
        <dbReference type="SAM" id="MobiDB-lite"/>
    </source>
</evidence>
<sequence length="133" mass="15548">MVQPLVRRKKEVKKRKHFDRHQSDRRLCVKPSWRRPKGIDGRVRRKFKGAIRMPNAGYGTNKRDLHVLKSGFRKVVIANVSDLELLMMHNRRFAGEIAHNVSTRKRKEIVERAAQLNIALTNGSARLRSQEDE</sequence>
<evidence type="ECO:0000313" key="7">
    <source>
        <dbReference type="Proteomes" id="UP000247498"/>
    </source>
</evidence>
<evidence type="ECO:0000313" key="5">
    <source>
        <dbReference type="EMBL" id="GBF91510.1"/>
    </source>
</evidence>
<dbReference type="Proteomes" id="UP000247498">
    <property type="component" value="Unassembled WGS sequence"/>
</dbReference>
<protein>
    <submittedName>
        <fullName evidence="5">60S ribosomal protein L32-like</fullName>
    </submittedName>
</protein>
<evidence type="ECO:0000313" key="6">
    <source>
        <dbReference type="EMBL" id="GBF94358.1"/>
    </source>
</evidence>
<dbReference type="GO" id="GO:0003735">
    <property type="term" value="F:structural constituent of ribosome"/>
    <property type="evidence" value="ECO:0007669"/>
    <property type="project" value="InterPro"/>
</dbReference>
<dbReference type="STRING" id="307507.A0A2V0P103"/>
<name>A0A2V0P103_9CHLO</name>
<keyword evidence="3" id="KW-0687">Ribonucleoprotein</keyword>
<dbReference type="GO" id="GO:0006412">
    <property type="term" value="P:translation"/>
    <property type="evidence" value="ECO:0007669"/>
    <property type="project" value="InterPro"/>
</dbReference>
<proteinExistence type="inferred from homology"/>
<evidence type="ECO:0000256" key="3">
    <source>
        <dbReference type="ARBA" id="ARBA00023274"/>
    </source>
</evidence>
<dbReference type="EMBL" id="BDRX01000050">
    <property type="protein sequence ID" value="GBF94358.1"/>
    <property type="molecule type" value="Genomic_DNA"/>
</dbReference>
<comment type="similarity">
    <text evidence="1">Belongs to the eukaryotic ribosomal protein eL32 family.</text>
</comment>
<dbReference type="FunCoup" id="A0A2V0P103">
    <property type="interactions" value="1977"/>
</dbReference>
<dbReference type="SMART" id="SM01393">
    <property type="entry name" value="Ribosomal_L32e"/>
    <property type="match status" value="1"/>
</dbReference>
<dbReference type="PANTHER" id="PTHR23413:SF1">
    <property type="entry name" value="RIBOSOMAL PROTEIN L32"/>
    <property type="match status" value="1"/>
</dbReference>
<dbReference type="Pfam" id="PF01655">
    <property type="entry name" value="Ribosomal_L32e"/>
    <property type="match status" value="1"/>
</dbReference>
<dbReference type="EMBL" id="BDRX01000025">
    <property type="protein sequence ID" value="GBF91510.1"/>
    <property type="molecule type" value="Genomic_DNA"/>
</dbReference>
<dbReference type="CDD" id="cd00513">
    <property type="entry name" value="Ribosomal_L32_L32e"/>
    <property type="match status" value="1"/>
</dbReference>